<dbReference type="RefSeq" id="WP_259805802.1">
    <property type="nucleotide sequence ID" value="NZ_CP080776.1"/>
</dbReference>
<dbReference type="Proteomes" id="UP001057991">
    <property type="component" value="Chromosome"/>
</dbReference>
<proteinExistence type="predicted"/>
<feature type="chain" id="PRO_5040164563" evidence="1">
    <location>
        <begin position="19"/>
        <end position="218"/>
    </location>
</feature>
<accession>A0A9Q9HAQ4</accession>
<organism evidence="2 3">
    <name type="scientific">Aliiroseovarius crassostreae</name>
    <dbReference type="NCBI Taxonomy" id="154981"/>
    <lineage>
        <taxon>Bacteria</taxon>
        <taxon>Pseudomonadati</taxon>
        <taxon>Pseudomonadota</taxon>
        <taxon>Alphaproteobacteria</taxon>
        <taxon>Rhodobacterales</taxon>
        <taxon>Paracoccaceae</taxon>
        <taxon>Aliiroseovarius</taxon>
    </lineage>
</organism>
<dbReference type="PROSITE" id="PS51257">
    <property type="entry name" value="PROKAR_LIPOPROTEIN"/>
    <property type="match status" value="1"/>
</dbReference>
<gene>
    <name evidence="2" type="ORF">K3X48_11905</name>
</gene>
<feature type="signal peptide" evidence="1">
    <location>
        <begin position="1"/>
        <end position="18"/>
    </location>
</feature>
<evidence type="ECO:0000256" key="1">
    <source>
        <dbReference type="SAM" id="SignalP"/>
    </source>
</evidence>
<keyword evidence="1" id="KW-0732">Signal</keyword>
<name>A0A9Q9HAQ4_9RHOB</name>
<dbReference type="AlphaFoldDB" id="A0A9Q9HAQ4"/>
<dbReference type="EMBL" id="CP080776">
    <property type="protein sequence ID" value="UWP94902.1"/>
    <property type="molecule type" value="Genomic_DNA"/>
</dbReference>
<evidence type="ECO:0000313" key="2">
    <source>
        <dbReference type="EMBL" id="UWP94902.1"/>
    </source>
</evidence>
<reference evidence="2" key="1">
    <citation type="submission" date="2021-08" db="EMBL/GenBank/DDBJ databases">
        <authorList>
            <person name="Nwanade C."/>
            <person name="Wang M."/>
            <person name="Masoudi A."/>
            <person name="Yu Z."/>
            <person name="Liu J."/>
        </authorList>
    </citation>
    <scope>NUCLEOTIDE SEQUENCE</scope>
    <source>
        <strain evidence="2">S056</strain>
    </source>
</reference>
<sequence length="218" mass="22874">MRNLLVLMWFLGLSACVAGGGQVLSGAAAPKKQAVLQGGMQVAGPPGFCVIRSGIREDETSAFVPLGPCASLSGRKQARDPRFLLSASIQRVEALATRSQREIASELKVDMMQAALGEGAEILSSRQQGAALIAKTRGPQPVGELTKTQWRALFLHEAFVVALNVSEFAGVTGSEGDGEAILLAFLAQMQAGNPKTEMAAAPPGAQTGPAKFFRRLLN</sequence>
<evidence type="ECO:0000313" key="3">
    <source>
        <dbReference type="Proteomes" id="UP001057991"/>
    </source>
</evidence>
<protein>
    <submittedName>
        <fullName evidence="2">Uncharacterized protein</fullName>
    </submittedName>
</protein>